<dbReference type="EMBL" id="JALNTZ010000005">
    <property type="protein sequence ID" value="KAJ3651336.1"/>
    <property type="molecule type" value="Genomic_DNA"/>
</dbReference>
<keyword evidence="2" id="KW-1133">Transmembrane helix</keyword>
<evidence type="ECO:0000313" key="3">
    <source>
        <dbReference type="EMBL" id="KAJ3641506.1"/>
    </source>
</evidence>
<sequence>MSNTTEMFQKEIDDLKFDFIVSVSVIGAACIFLLICVFGLLIWNAHLTKKIKNLDPFVNFKLQRPKLINADTPSPSEPPKNVYDNSPYPKNPMSQPAERRDLNPIAIRSKASFDNGNFIFGEPNNLSSNSFKNPDYLDQDSRFY</sequence>
<keyword evidence="2" id="KW-0812">Transmembrane</keyword>
<feature type="region of interest" description="Disordered" evidence="1">
    <location>
        <begin position="68"/>
        <end position="101"/>
    </location>
</feature>
<comment type="caution">
    <text evidence="3">The sequence shown here is derived from an EMBL/GenBank/DDBJ whole genome shotgun (WGS) entry which is preliminary data.</text>
</comment>
<keyword evidence="2" id="KW-0472">Membrane</keyword>
<dbReference type="EMBL" id="JALNTZ010000009">
    <property type="protein sequence ID" value="KAJ3641506.1"/>
    <property type="molecule type" value="Genomic_DNA"/>
</dbReference>
<organism evidence="3 5">
    <name type="scientific">Zophobas morio</name>
    <dbReference type="NCBI Taxonomy" id="2755281"/>
    <lineage>
        <taxon>Eukaryota</taxon>
        <taxon>Metazoa</taxon>
        <taxon>Ecdysozoa</taxon>
        <taxon>Arthropoda</taxon>
        <taxon>Hexapoda</taxon>
        <taxon>Insecta</taxon>
        <taxon>Pterygota</taxon>
        <taxon>Neoptera</taxon>
        <taxon>Endopterygota</taxon>
        <taxon>Coleoptera</taxon>
        <taxon>Polyphaga</taxon>
        <taxon>Cucujiformia</taxon>
        <taxon>Tenebrionidae</taxon>
        <taxon>Zophobas</taxon>
    </lineage>
</organism>
<protein>
    <submittedName>
        <fullName evidence="3">Uncharacterized protein</fullName>
    </submittedName>
</protein>
<dbReference type="Proteomes" id="UP001168821">
    <property type="component" value="Unassembled WGS sequence"/>
</dbReference>
<reference evidence="3" key="1">
    <citation type="journal article" date="2023" name="G3 (Bethesda)">
        <title>Whole genome assemblies of Zophobas morio and Tenebrio molitor.</title>
        <authorList>
            <person name="Kaur S."/>
            <person name="Stinson S.A."/>
            <person name="diCenzo G.C."/>
        </authorList>
    </citation>
    <scope>NUCLEOTIDE SEQUENCE</scope>
    <source>
        <strain evidence="3">QUZm001</strain>
    </source>
</reference>
<evidence type="ECO:0000313" key="5">
    <source>
        <dbReference type="Proteomes" id="UP001168821"/>
    </source>
</evidence>
<dbReference type="AlphaFoldDB" id="A0AA38HQA9"/>
<evidence type="ECO:0000313" key="4">
    <source>
        <dbReference type="EMBL" id="KAJ3651336.1"/>
    </source>
</evidence>
<accession>A0AA38HQA9</accession>
<gene>
    <name evidence="4" type="ORF">Zmor_017385</name>
    <name evidence="3" type="ORF">Zmor_028012</name>
</gene>
<feature type="transmembrane region" description="Helical" evidence="2">
    <location>
        <begin position="20"/>
        <end position="43"/>
    </location>
</feature>
<evidence type="ECO:0000256" key="1">
    <source>
        <dbReference type="SAM" id="MobiDB-lite"/>
    </source>
</evidence>
<evidence type="ECO:0000256" key="2">
    <source>
        <dbReference type="SAM" id="Phobius"/>
    </source>
</evidence>
<keyword evidence="5" id="KW-1185">Reference proteome</keyword>
<proteinExistence type="predicted"/>
<name>A0AA38HQA9_9CUCU</name>